<evidence type="ECO:0000259" key="6">
    <source>
        <dbReference type="Pfam" id="PF13610"/>
    </source>
</evidence>
<dbReference type="InterPro" id="IPR036397">
    <property type="entry name" value="RNaseH_sf"/>
</dbReference>
<dbReference type="PANTHER" id="PTHR35528:SF3">
    <property type="entry name" value="BLL1675 PROTEIN"/>
    <property type="match status" value="1"/>
</dbReference>
<evidence type="ECO:0000256" key="3">
    <source>
        <dbReference type="ARBA" id="ARBA00023125"/>
    </source>
</evidence>
<evidence type="ECO:0000256" key="4">
    <source>
        <dbReference type="ARBA" id="ARBA00023172"/>
    </source>
</evidence>
<keyword evidence="3" id="KW-0238">DNA-binding</keyword>
<evidence type="ECO:0000313" key="8">
    <source>
        <dbReference type="Proteomes" id="UP001161388"/>
    </source>
</evidence>
<proteinExistence type="predicted"/>
<dbReference type="Proteomes" id="UP001161388">
    <property type="component" value="Unassembled WGS sequence"/>
</dbReference>
<keyword evidence="2" id="KW-0815">Transposition</keyword>
<name>A0ABQ5VQ42_9RHOB</name>
<protein>
    <submittedName>
        <fullName evidence="7">IS6 family transposase</fullName>
    </submittedName>
</protein>
<dbReference type="SUPFAM" id="SSF53098">
    <property type="entry name" value="Ribonuclease H-like"/>
    <property type="match status" value="1"/>
</dbReference>
<feature type="region of interest" description="Disordered" evidence="5">
    <location>
        <begin position="157"/>
        <end position="176"/>
    </location>
</feature>
<dbReference type="InterPro" id="IPR012337">
    <property type="entry name" value="RNaseH-like_sf"/>
</dbReference>
<reference evidence="7" key="1">
    <citation type="journal article" date="2014" name="Int. J. Syst. Evol. Microbiol.">
        <title>Complete genome of a new Firmicutes species belonging to the dominant human colonic microbiota ('Ruminococcus bicirculans') reveals two chromosomes and a selective capacity to utilize plant glucans.</title>
        <authorList>
            <consortium name="NISC Comparative Sequencing Program"/>
            <person name="Wegmann U."/>
            <person name="Louis P."/>
            <person name="Goesmann A."/>
            <person name="Henrissat B."/>
            <person name="Duncan S.H."/>
            <person name="Flint H.J."/>
        </authorList>
    </citation>
    <scope>NUCLEOTIDE SEQUENCE</scope>
    <source>
        <strain evidence="7">NBRC 109915</strain>
    </source>
</reference>
<dbReference type="PANTHER" id="PTHR35528">
    <property type="entry name" value="BLL1675 PROTEIN"/>
    <property type="match status" value="1"/>
</dbReference>
<accession>A0ABQ5VQ42</accession>
<evidence type="ECO:0000256" key="5">
    <source>
        <dbReference type="SAM" id="MobiDB-lite"/>
    </source>
</evidence>
<dbReference type="EMBL" id="BSNL01000007">
    <property type="protein sequence ID" value="GLQ29206.1"/>
    <property type="molecule type" value="Genomic_DNA"/>
</dbReference>
<evidence type="ECO:0000256" key="2">
    <source>
        <dbReference type="ARBA" id="ARBA00022578"/>
    </source>
</evidence>
<dbReference type="Pfam" id="PF13610">
    <property type="entry name" value="DDE_Tnp_IS240"/>
    <property type="match status" value="1"/>
</dbReference>
<dbReference type="Gene3D" id="3.30.420.10">
    <property type="entry name" value="Ribonuclease H-like superfamily/Ribonuclease H"/>
    <property type="match status" value="1"/>
</dbReference>
<organism evidence="7 8">
    <name type="scientific">Sulfitobacter pacificus</name>
    <dbReference type="NCBI Taxonomy" id="1499314"/>
    <lineage>
        <taxon>Bacteria</taxon>
        <taxon>Pseudomonadati</taxon>
        <taxon>Pseudomonadota</taxon>
        <taxon>Alphaproteobacteria</taxon>
        <taxon>Rhodobacterales</taxon>
        <taxon>Roseobacteraceae</taxon>
        <taxon>Sulfitobacter</taxon>
    </lineage>
</organism>
<feature type="domain" description="DDE" evidence="6">
    <location>
        <begin position="78"/>
        <end position="204"/>
    </location>
</feature>
<dbReference type="NCBIfam" id="NF033587">
    <property type="entry name" value="transpos_IS6"/>
    <property type="match status" value="1"/>
</dbReference>
<gene>
    <name evidence="7" type="ORF">GCM10007927_40090</name>
</gene>
<evidence type="ECO:0000256" key="1">
    <source>
        <dbReference type="ARBA" id="ARBA00002286"/>
    </source>
</evidence>
<dbReference type="InterPro" id="IPR047930">
    <property type="entry name" value="Transpos_IS6"/>
</dbReference>
<comment type="function">
    <text evidence="1">Involved in the transposition of the insertion sequence.</text>
</comment>
<sequence>MIFSVQSSALKGYRFPRSVIGYPVWAYHRSALSLRDIEDLLAERGITVSHETIRDWVAKFGTQIAAKIRRDRAKPAEKWHLDEVVITISGTKHWLWRAVDGNGDTLEILVQSRRNARAAKRFLRKLMKRWGAPRVIVTDKLRSYRVATRELCPGVDHRSHKGLNNRSEASHRHTRRREKIFGRFKSARQAQMFLSVHDQTAVLFRPKRHRLSAADYRRKQTEAQGLWVGYVGEIVA</sequence>
<dbReference type="RefSeq" id="WP_284376458.1">
    <property type="nucleotide sequence ID" value="NZ_BSNL01000007.1"/>
</dbReference>
<keyword evidence="4" id="KW-0233">DNA recombination</keyword>
<keyword evidence="8" id="KW-1185">Reference proteome</keyword>
<evidence type="ECO:0000313" key="7">
    <source>
        <dbReference type="EMBL" id="GLQ29206.1"/>
    </source>
</evidence>
<comment type="caution">
    <text evidence="7">The sequence shown here is derived from an EMBL/GenBank/DDBJ whole genome shotgun (WGS) entry which is preliminary data.</text>
</comment>
<reference evidence="7" key="2">
    <citation type="submission" date="2023-01" db="EMBL/GenBank/DDBJ databases">
        <title>Draft genome sequence of Sulfitobacter pacificus strain NBRC 109915.</title>
        <authorList>
            <person name="Sun Q."/>
            <person name="Mori K."/>
        </authorList>
    </citation>
    <scope>NUCLEOTIDE SEQUENCE</scope>
    <source>
        <strain evidence="7">NBRC 109915</strain>
    </source>
</reference>
<dbReference type="InterPro" id="IPR052183">
    <property type="entry name" value="IS_Transposase"/>
</dbReference>
<dbReference type="InterPro" id="IPR032874">
    <property type="entry name" value="DDE_dom"/>
</dbReference>